<dbReference type="EMBL" id="JANSUY010000002">
    <property type="protein sequence ID" value="MCR9014472.1"/>
    <property type="molecule type" value="Genomic_DNA"/>
</dbReference>
<reference evidence="1" key="1">
    <citation type="submission" date="2022-08" db="EMBL/GenBank/DDBJ databases">
        <authorList>
            <person name="Zhang D."/>
        </authorList>
    </citation>
    <scope>NUCLEOTIDE SEQUENCE</scope>
    <source>
        <strain evidence="1">XJ19-11</strain>
    </source>
</reference>
<keyword evidence="2" id="KW-1185">Reference proteome</keyword>
<comment type="caution">
    <text evidence="1">The sequence shown here is derived from an EMBL/GenBank/DDBJ whole genome shotgun (WGS) entry which is preliminary data.</text>
</comment>
<sequence>MNLPLITEAAHSLQKDFALPAIAEAFSEEELVSLLTPLIKTMLDRDFEKLLQICYRVDLGEEKLKTILHKSDTETLASDLARALVARQILKAEIRRKYSES</sequence>
<gene>
    <name evidence="1" type="ORF">NU887_05455</name>
</gene>
<evidence type="ECO:0000313" key="1">
    <source>
        <dbReference type="EMBL" id="MCR9014472.1"/>
    </source>
</evidence>
<proteinExistence type="predicted"/>
<accession>A0A9X2P6N3</accession>
<dbReference type="AlphaFoldDB" id="A0A9X2P6N3"/>
<organism evidence="1 2">
    <name type="scientific">Aquiflexum gelatinilyticum</name>
    <dbReference type="NCBI Taxonomy" id="2961943"/>
    <lineage>
        <taxon>Bacteria</taxon>
        <taxon>Pseudomonadati</taxon>
        <taxon>Bacteroidota</taxon>
        <taxon>Cytophagia</taxon>
        <taxon>Cytophagales</taxon>
        <taxon>Cyclobacteriaceae</taxon>
        <taxon>Aquiflexum</taxon>
    </lineage>
</organism>
<dbReference type="RefSeq" id="WP_258422351.1">
    <property type="nucleotide sequence ID" value="NZ_JANSUY010000002.1"/>
</dbReference>
<evidence type="ECO:0000313" key="2">
    <source>
        <dbReference type="Proteomes" id="UP001142175"/>
    </source>
</evidence>
<name>A0A9X2P6N3_9BACT</name>
<protein>
    <submittedName>
        <fullName evidence="1">Uncharacterized protein</fullName>
    </submittedName>
</protein>
<dbReference type="Proteomes" id="UP001142175">
    <property type="component" value="Unassembled WGS sequence"/>
</dbReference>